<comment type="caution">
    <text evidence="5">The sequence shown here is derived from an EMBL/GenBank/DDBJ whole genome shotgun (WGS) entry which is preliminary data.</text>
</comment>
<protein>
    <submittedName>
        <fullName evidence="5">Uncharacterized protein</fullName>
    </submittedName>
</protein>
<evidence type="ECO:0000313" key="6">
    <source>
        <dbReference type="Proteomes" id="UP000288725"/>
    </source>
</evidence>
<feature type="compositionally biased region" description="Low complexity" evidence="4">
    <location>
        <begin position="59"/>
        <end position="70"/>
    </location>
</feature>
<organism evidence="5 6">
    <name type="scientific">Verticillium dahliae</name>
    <name type="common">Verticillium wilt</name>
    <dbReference type="NCBI Taxonomy" id="27337"/>
    <lineage>
        <taxon>Eukaryota</taxon>
        <taxon>Fungi</taxon>
        <taxon>Dikarya</taxon>
        <taxon>Ascomycota</taxon>
        <taxon>Pezizomycotina</taxon>
        <taxon>Sordariomycetes</taxon>
        <taxon>Hypocreomycetidae</taxon>
        <taxon>Glomerellales</taxon>
        <taxon>Plectosphaerellaceae</taxon>
        <taxon>Verticillium</taxon>
    </lineage>
</organism>
<dbReference type="SUPFAM" id="SSF89550">
    <property type="entry name" value="PHP domain-like"/>
    <property type="match status" value="1"/>
</dbReference>
<dbReference type="GO" id="GO:0003723">
    <property type="term" value="F:RNA binding"/>
    <property type="evidence" value="ECO:0007669"/>
    <property type="project" value="TreeGrafter"/>
</dbReference>
<dbReference type="Proteomes" id="UP000288725">
    <property type="component" value="Chromosome 1"/>
</dbReference>
<name>A0A444S9R4_VERDA</name>
<dbReference type="GO" id="GO:0008033">
    <property type="term" value="P:tRNA processing"/>
    <property type="evidence" value="ECO:0007669"/>
    <property type="project" value="UniProtKB-KW"/>
</dbReference>
<evidence type="ECO:0000256" key="4">
    <source>
        <dbReference type="SAM" id="MobiDB-lite"/>
    </source>
</evidence>
<dbReference type="InterPro" id="IPR016195">
    <property type="entry name" value="Pol/histidinol_Pase-like"/>
</dbReference>
<dbReference type="PANTHER" id="PTHR13031:SF0">
    <property type="entry name" value="RIBONUCLEASE P PROTEIN SUBUNIT P30"/>
    <property type="match status" value="1"/>
</dbReference>
<sequence>MLYDLSIPWSPSTTTRDLENTITFSAALGYNVIALNHIIDGPLPSTITNPLPKLDAGASSTSSSSSSSSSARAPHPANPTTPRRPTILHRATLVYSDPAQNHRMPSLAAAYDLLAVRPTNERAFTSACLALADPALISLDLTARFDFHFRPKPCMAAVARGLRFEICYAHALRAGGGPDAAQARAAFVANFQALARATRGRGLVVSSEAQSALQLRGPADVVNLLAVWGLGAERGMEALRGNPRGVVVNEGLKRTSYKSVINVVETAARAGDTEMKDIGADTGTGAPQEGGKKGKNAAKRKNDESGAAVGAEQPQVISKRQAKKLRLAQKEAAAAPAPRATTEKL</sequence>
<comment type="subcellular location">
    <subcellularLocation>
        <location evidence="1">Nucleus</location>
    </subcellularLocation>
</comment>
<dbReference type="Gene3D" id="3.20.20.140">
    <property type="entry name" value="Metal-dependent hydrolases"/>
    <property type="match status" value="1"/>
</dbReference>
<dbReference type="EMBL" id="RSDZ01000009">
    <property type="protein sequence ID" value="RXG50103.1"/>
    <property type="molecule type" value="Genomic_DNA"/>
</dbReference>
<proteinExistence type="inferred from homology"/>
<gene>
    <name evidence="5" type="ORF">VDGE_00959</name>
</gene>
<feature type="region of interest" description="Disordered" evidence="4">
    <location>
        <begin position="274"/>
        <end position="345"/>
    </location>
</feature>
<evidence type="ECO:0000256" key="1">
    <source>
        <dbReference type="ARBA" id="ARBA00004123"/>
    </source>
</evidence>
<feature type="compositionally biased region" description="Low complexity" evidence="4">
    <location>
        <begin position="330"/>
        <end position="345"/>
    </location>
</feature>
<accession>A0A444S9R4</accession>
<reference evidence="5 6" key="1">
    <citation type="submission" date="2018-12" db="EMBL/GenBank/DDBJ databases">
        <title>Genome of Verticillium dahliae isolate Getta Getta.</title>
        <authorList>
            <person name="Gardiner D.M."/>
        </authorList>
    </citation>
    <scope>NUCLEOTIDE SEQUENCE [LARGE SCALE GENOMIC DNA]</scope>
    <source>
        <strain evidence="5 6">Getta Getta</strain>
    </source>
</reference>
<feature type="region of interest" description="Disordered" evidence="4">
    <location>
        <begin position="50"/>
        <end position="87"/>
    </location>
</feature>
<keyword evidence="3" id="KW-0819">tRNA processing</keyword>
<dbReference type="Pfam" id="PF01876">
    <property type="entry name" value="RNase_P_p30"/>
    <property type="match status" value="1"/>
</dbReference>
<evidence type="ECO:0000256" key="2">
    <source>
        <dbReference type="ARBA" id="ARBA00007331"/>
    </source>
</evidence>
<evidence type="ECO:0000313" key="5">
    <source>
        <dbReference type="EMBL" id="RXG50103.1"/>
    </source>
</evidence>
<comment type="similarity">
    <text evidence="2">Belongs to the eukaryotic/archaeal RNase P protein component 3 family.</text>
</comment>
<dbReference type="GO" id="GO:0005655">
    <property type="term" value="C:nucleolar ribonuclease P complex"/>
    <property type="evidence" value="ECO:0007669"/>
    <property type="project" value="TreeGrafter"/>
</dbReference>
<dbReference type="PANTHER" id="PTHR13031">
    <property type="entry name" value="RIBONUCLEASE P SUBUNIT P30"/>
    <property type="match status" value="1"/>
</dbReference>
<dbReference type="AlphaFoldDB" id="A0A444S9R4"/>
<evidence type="ECO:0000256" key="3">
    <source>
        <dbReference type="ARBA" id="ARBA00022694"/>
    </source>
</evidence>
<dbReference type="InterPro" id="IPR002738">
    <property type="entry name" value="RNase_P_p30"/>
</dbReference>